<accession>A0ABP7UHJ6</accession>
<organism evidence="1 2">
    <name type="scientific">Sphingomonas rosea</name>
    <dbReference type="NCBI Taxonomy" id="335605"/>
    <lineage>
        <taxon>Bacteria</taxon>
        <taxon>Pseudomonadati</taxon>
        <taxon>Pseudomonadota</taxon>
        <taxon>Alphaproteobacteria</taxon>
        <taxon>Sphingomonadales</taxon>
        <taxon>Sphingomonadaceae</taxon>
        <taxon>Sphingomonas</taxon>
    </lineage>
</organism>
<evidence type="ECO:0000313" key="2">
    <source>
        <dbReference type="Proteomes" id="UP001424459"/>
    </source>
</evidence>
<reference evidence="2" key="1">
    <citation type="journal article" date="2019" name="Int. J. Syst. Evol. Microbiol.">
        <title>The Global Catalogue of Microorganisms (GCM) 10K type strain sequencing project: providing services to taxonomists for standard genome sequencing and annotation.</title>
        <authorList>
            <consortium name="The Broad Institute Genomics Platform"/>
            <consortium name="The Broad Institute Genome Sequencing Center for Infectious Disease"/>
            <person name="Wu L."/>
            <person name="Ma J."/>
        </authorList>
    </citation>
    <scope>NUCLEOTIDE SEQUENCE [LARGE SCALE GENOMIC DNA]</scope>
    <source>
        <strain evidence="2">JCM 17564</strain>
    </source>
</reference>
<proteinExistence type="predicted"/>
<name>A0ABP7UHJ6_9SPHN</name>
<dbReference type="EMBL" id="BAABBR010000001">
    <property type="protein sequence ID" value="GAA4043567.1"/>
    <property type="molecule type" value="Genomic_DNA"/>
</dbReference>
<keyword evidence="2" id="KW-1185">Reference proteome</keyword>
<protein>
    <submittedName>
        <fullName evidence="1">Uncharacterized protein</fullName>
    </submittedName>
</protein>
<dbReference type="Proteomes" id="UP001424459">
    <property type="component" value="Unassembled WGS sequence"/>
</dbReference>
<evidence type="ECO:0000313" key="1">
    <source>
        <dbReference type="EMBL" id="GAA4043567.1"/>
    </source>
</evidence>
<dbReference type="RefSeq" id="WP_344697525.1">
    <property type="nucleotide sequence ID" value="NZ_BAABBR010000001.1"/>
</dbReference>
<sequence length="106" mass="11018">MLGAAIFIAALSSPGPFVLVNGSSGRLSEIAIRQSVGSAPWRPLGPGTLSPGARSAVPAQSGDLCAFDIRAKVGTETATWLSVNLCDVKSVTLNRRSDGTLWVDYD</sequence>
<comment type="caution">
    <text evidence="1">The sequence shown here is derived from an EMBL/GenBank/DDBJ whole genome shotgun (WGS) entry which is preliminary data.</text>
</comment>
<gene>
    <name evidence="1" type="ORF">GCM10022281_25980</name>
</gene>